<dbReference type="InterPro" id="IPR040376">
    <property type="entry name" value="At4g28100-like"/>
</dbReference>
<feature type="region of interest" description="Disordered" evidence="1">
    <location>
        <begin position="225"/>
        <end position="281"/>
    </location>
</feature>
<keyword evidence="2" id="KW-0472">Membrane</keyword>
<accession>A0A9D4UJR1</accession>
<dbReference type="PANTHER" id="PTHR34056:SF3">
    <property type="entry name" value="OS07G0557700 PROTEIN"/>
    <property type="match status" value="1"/>
</dbReference>
<evidence type="ECO:0008006" key="6">
    <source>
        <dbReference type="Google" id="ProtNLM"/>
    </source>
</evidence>
<keyword evidence="3" id="KW-0732">Signal</keyword>
<proteinExistence type="predicted"/>
<evidence type="ECO:0000256" key="1">
    <source>
        <dbReference type="SAM" id="MobiDB-lite"/>
    </source>
</evidence>
<name>A0A9D4UJR1_ADICA</name>
<feature type="transmembrane region" description="Helical" evidence="2">
    <location>
        <begin position="400"/>
        <end position="423"/>
    </location>
</feature>
<reference evidence="4" key="1">
    <citation type="submission" date="2021-01" db="EMBL/GenBank/DDBJ databases">
        <title>Adiantum capillus-veneris genome.</title>
        <authorList>
            <person name="Fang Y."/>
            <person name="Liao Q."/>
        </authorList>
    </citation>
    <scope>NUCLEOTIDE SEQUENCE</scope>
    <source>
        <strain evidence="4">H3</strain>
        <tissue evidence="4">Leaf</tissue>
    </source>
</reference>
<dbReference type="AlphaFoldDB" id="A0A9D4UJR1"/>
<evidence type="ECO:0000313" key="5">
    <source>
        <dbReference type="Proteomes" id="UP000886520"/>
    </source>
</evidence>
<sequence>MMMMIMFCGARIKLILLLLCTILAGSEGASGTATITNYEKGLSRGFVMYNMMMRYDSIPAAPVQGQASSCALDLTDELLGGVKAACMRGPLDKTHCCPVLAAWLMAARAKVALHPTLQQEPGMPRPPDDSLVCITSLKAALAERGIFIMTPASPFNASEPCDVVTCFCGIHLSSLTSQLCPIPFAGNISSLSNYSSDANSSVSLSQPTVPHDLVQHEYYFSPNQHNSKLSKQLSQHDDDEQSLSKPIKADKDLPLQPSQNGTSIDLPTSRSPPPLASPNAESSYSLLQHLAANCKDHSYRGCTRCLKTLTKEMRSKVAKAITKGSNEKAKECEMLALMWLLELNKTLYIPTVSAVVRAILYNNEHPNITKCSLDSDNMPLALDYAELLYDTSNGHVNHDFTLRLIILLLLLFCIVITTNIYLFL</sequence>
<feature type="signal peptide" evidence="3">
    <location>
        <begin position="1"/>
        <end position="28"/>
    </location>
</feature>
<evidence type="ECO:0000256" key="3">
    <source>
        <dbReference type="SAM" id="SignalP"/>
    </source>
</evidence>
<feature type="compositionally biased region" description="Polar residues" evidence="1">
    <location>
        <begin position="256"/>
        <end position="269"/>
    </location>
</feature>
<evidence type="ECO:0000313" key="4">
    <source>
        <dbReference type="EMBL" id="KAI5069169.1"/>
    </source>
</evidence>
<feature type="chain" id="PRO_5039544039" description="SPARK domain-containing protein" evidence="3">
    <location>
        <begin position="29"/>
        <end position="424"/>
    </location>
</feature>
<dbReference type="PANTHER" id="PTHR34056">
    <property type="entry name" value="GPI-ANCHORED PROTEIN"/>
    <property type="match status" value="1"/>
</dbReference>
<keyword evidence="2" id="KW-1133">Transmembrane helix</keyword>
<dbReference type="OrthoDB" id="764087at2759"/>
<gene>
    <name evidence="4" type="ORF">GOP47_0015470</name>
</gene>
<evidence type="ECO:0000256" key="2">
    <source>
        <dbReference type="SAM" id="Phobius"/>
    </source>
</evidence>
<comment type="caution">
    <text evidence="4">The sequence shown here is derived from an EMBL/GenBank/DDBJ whole genome shotgun (WGS) entry which is preliminary data.</text>
</comment>
<organism evidence="4 5">
    <name type="scientific">Adiantum capillus-veneris</name>
    <name type="common">Maidenhair fern</name>
    <dbReference type="NCBI Taxonomy" id="13818"/>
    <lineage>
        <taxon>Eukaryota</taxon>
        <taxon>Viridiplantae</taxon>
        <taxon>Streptophyta</taxon>
        <taxon>Embryophyta</taxon>
        <taxon>Tracheophyta</taxon>
        <taxon>Polypodiopsida</taxon>
        <taxon>Polypodiidae</taxon>
        <taxon>Polypodiales</taxon>
        <taxon>Pteridineae</taxon>
        <taxon>Pteridaceae</taxon>
        <taxon>Vittarioideae</taxon>
        <taxon>Adiantum</taxon>
    </lineage>
</organism>
<keyword evidence="5" id="KW-1185">Reference proteome</keyword>
<protein>
    <recommendedName>
        <fullName evidence="6">SPARK domain-containing protein</fullName>
    </recommendedName>
</protein>
<dbReference type="EMBL" id="JABFUD020000015">
    <property type="protein sequence ID" value="KAI5069169.1"/>
    <property type="molecule type" value="Genomic_DNA"/>
</dbReference>
<dbReference type="Proteomes" id="UP000886520">
    <property type="component" value="Chromosome 15"/>
</dbReference>
<keyword evidence="2" id="KW-0812">Transmembrane</keyword>